<name>A0AAN8RXX2_9PEZI</name>
<gene>
    <name evidence="1" type="ORF">TWF506_000829</name>
</gene>
<comment type="caution">
    <text evidence="1">The sequence shown here is derived from an EMBL/GenBank/DDBJ whole genome shotgun (WGS) entry which is preliminary data.</text>
</comment>
<dbReference type="Proteomes" id="UP001307849">
    <property type="component" value="Unassembled WGS sequence"/>
</dbReference>
<reference evidence="1 2" key="1">
    <citation type="submission" date="2019-10" db="EMBL/GenBank/DDBJ databases">
        <authorList>
            <person name="Palmer J.M."/>
        </authorList>
    </citation>
    <scope>NUCLEOTIDE SEQUENCE [LARGE SCALE GENOMIC DNA]</scope>
    <source>
        <strain evidence="1 2">TWF506</strain>
    </source>
</reference>
<evidence type="ECO:0000313" key="2">
    <source>
        <dbReference type="Proteomes" id="UP001307849"/>
    </source>
</evidence>
<dbReference type="AlphaFoldDB" id="A0AAN8RXX2"/>
<protein>
    <submittedName>
        <fullName evidence="1">Uncharacterized protein</fullName>
    </submittedName>
</protein>
<evidence type="ECO:0000313" key="1">
    <source>
        <dbReference type="EMBL" id="KAK6520576.1"/>
    </source>
</evidence>
<proteinExistence type="predicted"/>
<keyword evidence="2" id="KW-1185">Reference proteome</keyword>
<organism evidence="1 2">
    <name type="scientific">Arthrobotrys conoides</name>
    <dbReference type="NCBI Taxonomy" id="74498"/>
    <lineage>
        <taxon>Eukaryota</taxon>
        <taxon>Fungi</taxon>
        <taxon>Dikarya</taxon>
        <taxon>Ascomycota</taxon>
        <taxon>Pezizomycotina</taxon>
        <taxon>Orbiliomycetes</taxon>
        <taxon>Orbiliales</taxon>
        <taxon>Orbiliaceae</taxon>
        <taxon>Arthrobotrys</taxon>
    </lineage>
</organism>
<dbReference type="EMBL" id="JAVHJM010000001">
    <property type="protein sequence ID" value="KAK6520576.1"/>
    <property type="molecule type" value="Genomic_DNA"/>
</dbReference>
<sequence>MRNLTLKRKYYWTLIDLTALVNFARRTKGPEFEEDLKLRHLTIEVYPPYINPIGMLSRLPRHPGNVDVMTLTKFYQILQVGFQSYTAEMKLSDDHRGLFAAAVPLLRELRRIDIVGPGHHEKIPTKVVLSHYKKFILVAFQDSPNYRNSSVYQRQIERQFLDFYRLYAASYVLPDGTTTRVYPDTNLPSAVLNHVLSSLTSFMAHKSKLTELNFCRTNRRLGFIPGRWFHGDARSSNYTKMDFYQPLMARLSTLMVHLQKPPIVNSSKLELSIQQVLTCQASFAGFLRRLNQLKGLCLSFDGITWANGMTLPSEEYLPYVSSVKLDALSAEEGHLKFLRNVQFDTLAFKSVDIIKFLVDRKGTLRVVSLVNCVLQAPRQVWWNVFTVLESLSLSYFHYDSTDGRMTIKKDEYGISYSPSAISWFRVIGNIATEKHHCELLPKGHDAYVMQVLNDPSWCVNYQKAIKAVRVLESIIILGHPARTALEDYVQQKYEPQHPGCDIPCRPPRGQWERGPRVYYKVVPINPYVVAYTLEAMKRIKDAGFDYDDPIIALPPYEGVDG</sequence>
<accession>A0AAN8RXX2</accession>